<dbReference type="eggNOG" id="KOG1058">
    <property type="taxonomic scope" value="Eukaryota"/>
</dbReference>
<dbReference type="GO" id="GO:0000139">
    <property type="term" value="C:Golgi membrane"/>
    <property type="evidence" value="ECO:0007669"/>
    <property type="project" value="UniProtKB-SubCell"/>
</dbReference>
<evidence type="ECO:0000259" key="11">
    <source>
        <dbReference type="Pfam" id="PF07718"/>
    </source>
</evidence>
<keyword evidence="14" id="KW-1185">Reference proteome</keyword>
<dbReference type="Pfam" id="PF14806">
    <property type="entry name" value="Coatomer_b_Cpla"/>
    <property type="match status" value="1"/>
</dbReference>
<keyword evidence="9" id="KW-0472">Membrane</keyword>
<accession>G0R5D3</accession>
<comment type="subcellular location">
    <subcellularLocation>
        <location evidence="2">Cytoplasmic vesicle</location>
        <location evidence="2">COPI-coated vesicle membrane</location>
        <topology evidence="2">Peripheral membrane protein</topology>
        <orientation evidence="2">Cytoplasmic side</orientation>
    </subcellularLocation>
    <subcellularLocation>
        <location evidence="1">Golgi apparatus membrane</location>
        <topology evidence="1">Peripheral membrane protein</topology>
        <orientation evidence="1">Cytoplasmic side</orientation>
    </subcellularLocation>
</comment>
<dbReference type="STRING" id="857967.G0R5D3"/>
<dbReference type="PANTHER" id="PTHR10635">
    <property type="entry name" value="COATOMER SUBUNIT BETA"/>
    <property type="match status" value="1"/>
</dbReference>
<proteinExistence type="predicted"/>
<keyword evidence="3" id="KW-0813">Transport</keyword>
<evidence type="ECO:0000256" key="9">
    <source>
        <dbReference type="ARBA" id="ARBA00023136"/>
    </source>
</evidence>
<dbReference type="AlphaFoldDB" id="G0R5D3"/>
<keyword evidence="7" id="KW-0653">Protein transport</keyword>
<dbReference type="GO" id="GO:0006886">
    <property type="term" value="P:intracellular protein transport"/>
    <property type="evidence" value="ECO:0007669"/>
    <property type="project" value="InterPro"/>
</dbReference>
<dbReference type="OMA" id="SKHIRAN"/>
<evidence type="ECO:0000256" key="1">
    <source>
        <dbReference type="ARBA" id="ARBA00004255"/>
    </source>
</evidence>
<feature type="domain" description="Coatomer beta subunit appendage platform" evidence="12">
    <location>
        <begin position="130"/>
        <end position="254"/>
    </location>
</feature>
<evidence type="ECO:0000256" key="3">
    <source>
        <dbReference type="ARBA" id="ARBA00022448"/>
    </source>
</evidence>
<keyword evidence="8" id="KW-0333">Golgi apparatus</keyword>
<dbReference type="GO" id="GO:0005198">
    <property type="term" value="F:structural molecule activity"/>
    <property type="evidence" value="ECO:0007669"/>
    <property type="project" value="InterPro"/>
</dbReference>
<evidence type="ECO:0000256" key="5">
    <source>
        <dbReference type="ARBA" id="ARBA00022737"/>
    </source>
</evidence>
<dbReference type="InterPro" id="IPR029446">
    <property type="entry name" value="COPB1_appendage_platform_dom"/>
</dbReference>
<dbReference type="RefSeq" id="XP_004024206.1">
    <property type="nucleotide sequence ID" value="XM_004024157.1"/>
</dbReference>
<keyword evidence="5" id="KW-0677">Repeat</keyword>
<evidence type="ECO:0000256" key="2">
    <source>
        <dbReference type="ARBA" id="ARBA00004347"/>
    </source>
</evidence>
<evidence type="ECO:0000256" key="7">
    <source>
        <dbReference type="ARBA" id="ARBA00022927"/>
    </source>
</evidence>
<keyword evidence="6" id="KW-0931">ER-Golgi transport</keyword>
<evidence type="ECO:0000256" key="8">
    <source>
        <dbReference type="ARBA" id="ARBA00023034"/>
    </source>
</evidence>
<dbReference type="InParanoid" id="G0R5D3"/>
<dbReference type="GO" id="GO:0030126">
    <property type="term" value="C:COPI vesicle coat"/>
    <property type="evidence" value="ECO:0007669"/>
    <property type="project" value="InterPro"/>
</dbReference>
<gene>
    <name evidence="13" type="ORF">IMG5_197900</name>
</gene>
<dbReference type="EMBL" id="GL984368">
    <property type="protein sequence ID" value="EGR27322.1"/>
    <property type="molecule type" value="Genomic_DNA"/>
</dbReference>
<dbReference type="PANTHER" id="PTHR10635:SF0">
    <property type="entry name" value="COATOMER SUBUNIT BETA"/>
    <property type="match status" value="1"/>
</dbReference>
<sequence>MEVDLSDDELGDFELKKQEHEEGDFVKKLGKLIQLTGYSDPIYAESFVRIHKYDIQFETLLINRTSKPLQKVQIDFFTQQSDIKRVIEKAQAVTLQPNGFANVKTSLKFSSSDIGVIFGAINYENIAGIEQAYLITKEIDIDLIDFIYPSEIDLNTFRELWAKYEWENRITLNPSGNDLYQFVNHIREHFKLYLLNDEEEIKNANCICANFYAKTKLDDDFLINLSAEIINNKINGYARIRSKAKGIVVNLGSKFKM</sequence>
<name>G0R5D3_ICHMU</name>
<dbReference type="InterPro" id="IPR016460">
    <property type="entry name" value="COPB1"/>
</dbReference>
<keyword evidence="10" id="KW-0968">Cytoplasmic vesicle</keyword>
<dbReference type="GO" id="GO:0006891">
    <property type="term" value="P:intra-Golgi vesicle-mediated transport"/>
    <property type="evidence" value="ECO:0007669"/>
    <property type="project" value="TreeGrafter"/>
</dbReference>
<dbReference type="GO" id="GO:0006888">
    <property type="term" value="P:endoplasmic reticulum to Golgi vesicle-mediated transport"/>
    <property type="evidence" value="ECO:0007669"/>
    <property type="project" value="TreeGrafter"/>
</dbReference>
<protein>
    <submittedName>
        <fullName evidence="13">Uncharacterized protein</fullName>
    </submittedName>
</protein>
<organism evidence="13 14">
    <name type="scientific">Ichthyophthirius multifiliis</name>
    <name type="common">White spot disease agent</name>
    <name type="synonym">Ich</name>
    <dbReference type="NCBI Taxonomy" id="5932"/>
    <lineage>
        <taxon>Eukaryota</taxon>
        <taxon>Sar</taxon>
        <taxon>Alveolata</taxon>
        <taxon>Ciliophora</taxon>
        <taxon>Intramacronucleata</taxon>
        <taxon>Oligohymenophorea</taxon>
        <taxon>Hymenostomatida</taxon>
        <taxon>Ophryoglenina</taxon>
        <taxon>Ichthyophthirius</taxon>
    </lineage>
</organism>
<evidence type="ECO:0000256" key="6">
    <source>
        <dbReference type="ARBA" id="ARBA00022892"/>
    </source>
</evidence>
<feature type="domain" description="Coatomer beta subunit C-terminal" evidence="11">
    <location>
        <begin position="17"/>
        <end position="124"/>
    </location>
</feature>
<reference evidence="13 14" key="1">
    <citation type="submission" date="2011-07" db="EMBL/GenBank/DDBJ databases">
        <authorList>
            <person name="Coyne R."/>
            <person name="Brami D."/>
            <person name="Johnson J."/>
            <person name="Hostetler J."/>
            <person name="Hannick L."/>
            <person name="Clark T."/>
            <person name="Cassidy-Hanley D."/>
            <person name="Inman J."/>
        </authorList>
    </citation>
    <scope>NUCLEOTIDE SEQUENCE [LARGE SCALE GENOMIC DNA]</scope>
    <source>
        <strain evidence="13 14">G5</strain>
    </source>
</reference>
<evidence type="ECO:0000256" key="10">
    <source>
        <dbReference type="ARBA" id="ARBA00023329"/>
    </source>
</evidence>
<evidence type="ECO:0000313" key="14">
    <source>
        <dbReference type="Proteomes" id="UP000008983"/>
    </source>
</evidence>
<dbReference type="GeneID" id="14903379"/>
<evidence type="ECO:0000313" key="13">
    <source>
        <dbReference type="EMBL" id="EGR27322.1"/>
    </source>
</evidence>
<evidence type="ECO:0000259" key="12">
    <source>
        <dbReference type="Pfam" id="PF14806"/>
    </source>
</evidence>
<dbReference type="Proteomes" id="UP000008983">
    <property type="component" value="Unassembled WGS sequence"/>
</dbReference>
<dbReference type="InterPro" id="IPR011710">
    <property type="entry name" value="Coatomer_bsu_C"/>
</dbReference>
<keyword evidence="4" id="KW-0963">Cytoplasm</keyword>
<dbReference type="Pfam" id="PF07718">
    <property type="entry name" value="Coatamer_beta_C"/>
    <property type="match status" value="1"/>
</dbReference>
<dbReference type="OrthoDB" id="10261439at2759"/>
<evidence type="ECO:0000256" key="4">
    <source>
        <dbReference type="ARBA" id="ARBA00022490"/>
    </source>
</evidence>